<protein>
    <submittedName>
        <fullName evidence="2">Uncharacterized protein</fullName>
    </submittedName>
</protein>
<evidence type="ECO:0000256" key="1">
    <source>
        <dbReference type="SAM" id="MobiDB-lite"/>
    </source>
</evidence>
<dbReference type="OrthoDB" id="3920481at2759"/>
<keyword evidence="3" id="KW-1185">Reference proteome</keyword>
<dbReference type="Proteomes" id="UP000799766">
    <property type="component" value="Unassembled WGS sequence"/>
</dbReference>
<organism evidence="2 3">
    <name type="scientific">Lineolata rhizophorae</name>
    <dbReference type="NCBI Taxonomy" id="578093"/>
    <lineage>
        <taxon>Eukaryota</taxon>
        <taxon>Fungi</taxon>
        <taxon>Dikarya</taxon>
        <taxon>Ascomycota</taxon>
        <taxon>Pezizomycotina</taxon>
        <taxon>Dothideomycetes</taxon>
        <taxon>Dothideomycetes incertae sedis</taxon>
        <taxon>Lineolatales</taxon>
        <taxon>Lineolataceae</taxon>
        <taxon>Lineolata</taxon>
    </lineage>
</organism>
<dbReference type="AlphaFoldDB" id="A0A6A6PD63"/>
<proteinExistence type="predicted"/>
<name>A0A6A6PD63_9PEZI</name>
<gene>
    <name evidence="2" type="ORF">BDY21DRAFT_333175</name>
</gene>
<sequence length="88" mass="9940">MPRRPQPTPLQGWQDVLDLDGNADEGPLNSPSLDGLRTLSFERRVRCSRCHRKSTQGQSPLTRSNMISFGTNLYYCARCANMVGYPPR</sequence>
<reference evidence="2" key="1">
    <citation type="journal article" date="2020" name="Stud. Mycol.">
        <title>101 Dothideomycetes genomes: a test case for predicting lifestyles and emergence of pathogens.</title>
        <authorList>
            <person name="Haridas S."/>
            <person name="Albert R."/>
            <person name="Binder M."/>
            <person name="Bloem J."/>
            <person name="Labutti K."/>
            <person name="Salamov A."/>
            <person name="Andreopoulos B."/>
            <person name="Baker S."/>
            <person name="Barry K."/>
            <person name="Bills G."/>
            <person name="Bluhm B."/>
            <person name="Cannon C."/>
            <person name="Castanera R."/>
            <person name="Culley D."/>
            <person name="Daum C."/>
            <person name="Ezra D."/>
            <person name="Gonzalez J."/>
            <person name="Henrissat B."/>
            <person name="Kuo A."/>
            <person name="Liang C."/>
            <person name="Lipzen A."/>
            <person name="Lutzoni F."/>
            <person name="Magnuson J."/>
            <person name="Mondo S."/>
            <person name="Nolan M."/>
            <person name="Ohm R."/>
            <person name="Pangilinan J."/>
            <person name="Park H.-J."/>
            <person name="Ramirez L."/>
            <person name="Alfaro M."/>
            <person name="Sun H."/>
            <person name="Tritt A."/>
            <person name="Yoshinaga Y."/>
            <person name="Zwiers L.-H."/>
            <person name="Turgeon B."/>
            <person name="Goodwin S."/>
            <person name="Spatafora J."/>
            <person name="Crous P."/>
            <person name="Grigoriev I."/>
        </authorList>
    </citation>
    <scope>NUCLEOTIDE SEQUENCE</scope>
    <source>
        <strain evidence="2">ATCC 16933</strain>
    </source>
</reference>
<evidence type="ECO:0000313" key="3">
    <source>
        <dbReference type="Proteomes" id="UP000799766"/>
    </source>
</evidence>
<accession>A0A6A6PD63</accession>
<dbReference type="EMBL" id="MU001671">
    <property type="protein sequence ID" value="KAF2461742.1"/>
    <property type="molecule type" value="Genomic_DNA"/>
</dbReference>
<feature type="region of interest" description="Disordered" evidence="1">
    <location>
        <begin position="1"/>
        <end position="35"/>
    </location>
</feature>
<evidence type="ECO:0000313" key="2">
    <source>
        <dbReference type="EMBL" id="KAF2461742.1"/>
    </source>
</evidence>